<sequence>MAKIVETPIANTSTPTTSSSASDPSTSKSSNMPGDEAKPYTKEAHVSKKASEVPTSTIDIPTEQAAGTNISDIGVSEEENEDVKCSVDFDLKGGSGLGLSSLNKKSDSISDSSYLMTKDIPSYNLINVETSDDSDDQSNSKPFVSDYEECVEDVDISQLFPYNVHKTTMNPKFLVVTNECDPNIQPCGYYMLKKTVKQKIKSEQIDQKKL</sequence>
<comment type="caution">
    <text evidence="1">The sequence shown here is derived from an EMBL/GenBank/DDBJ whole genome shotgun (WGS) entry which is preliminary data.</text>
</comment>
<name>A0ACB9DDV9_9ASTR</name>
<dbReference type="Proteomes" id="UP001056120">
    <property type="component" value="Linkage Group LG19"/>
</dbReference>
<reference evidence="2" key="1">
    <citation type="journal article" date="2022" name="Mol. Ecol. Resour.">
        <title>The genomes of chicory, endive, great burdock and yacon provide insights into Asteraceae palaeo-polyploidization history and plant inulin production.</title>
        <authorList>
            <person name="Fan W."/>
            <person name="Wang S."/>
            <person name="Wang H."/>
            <person name="Wang A."/>
            <person name="Jiang F."/>
            <person name="Liu H."/>
            <person name="Zhao H."/>
            <person name="Xu D."/>
            <person name="Zhang Y."/>
        </authorList>
    </citation>
    <scope>NUCLEOTIDE SEQUENCE [LARGE SCALE GENOMIC DNA]</scope>
    <source>
        <strain evidence="2">cv. Yunnan</strain>
    </source>
</reference>
<reference evidence="1 2" key="2">
    <citation type="journal article" date="2022" name="Mol. Ecol. Resour.">
        <title>The genomes of chicory, endive, great burdock and yacon provide insights into Asteraceae paleo-polyploidization history and plant inulin production.</title>
        <authorList>
            <person name="Fan W."/>
            <person name="Wang S."/>
            <person name="Wang H."/>
            <person name="Wang A."/>
            <person name="Jiang F."/>
            <person name="Liu H."/>
            <person name="Zhao H."/>
            <person name="Xu D."/>
            <person name="Zhang Y."/>
        </authorList>
    </citation>
    <scope>NUCLEOTIDE SEQUENCE [LARGE SCALE GENOMIC DNA]</scope>
    <source>
        <strain evidence="2">cv. Yunnan</strain>
        <tissue evidence="1">Leaves</tissue>
    </source>
</reference>
<evidence type="ECO:0000313" key="1">
    <source>
        <dbReference type="EMBL" id="KAI3744665.1"/>
    </source>
</evidence>
<gene>
    <name evidence="1" type="ORF">L1987_57754</name>
</gene>
<keyword evidence="2" id="KW-1185">Reference proteome</keyword>
<organism evidence="1 2">
    <name type="scientific">Smallanthus sonchifolius</name>
    <dbReference type="NCBI Taxonomy" id="185202"/>
    <lineage>
        <taxon>Eukaryota</taxon>
        <taxon>Viridiplantae</taxon>
        <taxon>Streptophyta</taxon>
        <taxon>Embryophyta</taxon>
        <taxon>Tracheophyta</taxon>
        <taxon>Spermatophyta</taxon>
        <taxon>Magnoliopsida</taxon>
        <taxon>eudicotyledons</taxon>
        <taxon>Gunneridae</taxon>
        <taxon>Pentapetalae</taxon>
        <taxon>asterids</taxon>
        <taxon>campanulids</taxon>
        <taxon>Asterales</taxon>
        <taxon>Asteraceae</taxon>
        <taxon>Asteroideae</taxon>
        <taxon>Heliantheae alliance</taxon>
        <taxon>Millerieae</taxon>
        <taxon>Smallanthus</taxon>
    </lineage>
</organism>
<protein>
    <submittedName>
        <fullName evidence="1">Uncharacterized protein</fullName>
    </submittedName>
</protein>
<accession>A0ACB9DDV9</accession>
<dbReference type="EMBL" id="CM042036">
    <property type="protein sequence ID" value="KAI3744665.1"/>
    <property type="molecule type" value="Genomic_DNA"/>
</dbReference>
<proteinExistence type="predicted"/>
<evidence type="ECO:0000313" key="2">
    <source>
        <dbReference type="Proteomes" id="UP001056120"/>
    </source>
</evidence>